<proteinExistence type="predicted"/>
<protein>
    <submittedName>
        <fullName evidence="1">Uncharacterized protein</fullName>
    </submittedName>
</protein>
<organism evidence="1 2">
    <name type="scientific">Pantoea phage vB_PagS_AAS21</name>
    <dbReference type="NCBI Taxonomy" id="2575261"/>
    <lineage>
        <taxon>Viruses</taxon>
        <taxon>Duplodnaviria</taxon>
        <taxon>Heunggongvirae</taxon>
        <taxon>Uroviricota</taxon>
        <taxon>Caudoviricetes</taxon>
        <taxon>Demerecviridae</taxon>
        <taxon>Keyvirus</taxon>
        <taxon>Keyvirus AAS21</taxon>
    </lineage>
</organism>
<accession>A0A4Y5P1L7</accession>
<gene>
    <name evidence="1" type="ORF">AAS21_gp126</name>
</gene>
<evidence type="ECO:0000313" key="2">
    <source>
        <dbReference type="Proteomes" id="UP000308921"/>
    </source>
</evidence>
<dbReference type="Proteomes" id="UP000308921">
    <property type="component" value="Segment"/>
</dbReference>
<name>A0A4Y5P1L7_9CAUD</name>
<reference evidence="1 2" key="1">
    <citation type="submission" date="2019-04" db="EMBL/GenBank/DDBJ databases">
        <title>Complete genome sequence of Pantoea bacteriophage vB_PagS_AAS21.</title>
        <authorList>
            <person name="Truncaite L."/>
            <person name="Simoliuniene M."/>
            <person name="Zajanckauskaite A."/>
            <person name="Meskys R."/>
            <person name="Simoliunas E."/>
        </authorList>
    </citation>
    <scope>NUCLEOTIDE SEQUENCE [LARGE SCALE GENOMIC DNA]</scope>
</reference>
<dbReference type="EMBL" id="MK770119">
    <property type="protein sequence ID" value="QCW23864.1"/>
    <property type="molecule type" value="Genomic_DNA"/>
</dbReference>
<keyword evidence="2" id="KW-1185">Reference proteome</keyword>
<sequence>MLLPSNLNPKIVEIIEGDSLFKDFSVQMHSGDGTWVALLDMREWVHIELTYKDGRVYAKASIIILGFSGVVESHEWCMPNEMLFRSIMQLLTIAEFLPRKDNINDHEHVVHFRWMKEKRAERESCISKIRNELREDIHNYEDLLCLVFKYNLNPKNEVVLWVDRTRYINRAARAMYAEIRDQSEEI</sequence>
<evidence type="ECO:0000313" key="1">
    <source>
        <dbReference type="EMBL" id="QCW23864.1"/>
    </source>
</evidence>